<organism evidence="1 2">
    <name type="scientific">Romanomermis culicivorax</name>
    <name type="common">Nematode worm</name>
    <dbReference type="NCBI Taxonomy" id="13658"/>
    <lineage>
        <taxon>Eukaryota</taxon>
        <taxon>Metazoa</taxon>
        <taxon>Ecdysozoa</taxon>
        <taxon>Nematoda</taxon>
        <taxon>Enoplea</taxon>
        <taxon>Dorylaimia</taxon>
        <taxon>Mermithida</taxon>
        <taxon>Mermithoidea</taxon>
        <taxon>Mermithidae</taxon>
        <taxon>Romanomermis</taxon>
    </lineage>
</organism>
<name>A0A915KH76_ROMCU</name>
<sequence length="95" mass="10944">MLSFAAFKNNYVCERTELITLSDRVDIRMGEEISANDTLIISVVIEDYALGHMFTEHGFHCNDYWTMGVDNSPIGHFDFTTDRELERLFVKGAFD</sequence>
<dbReference type="AlphaFoldDB" id="A0A915KH76"/>
<accession>A0A915KH76</accession>
<evidence type="ECO:0000313" key="2">
    <source>
        <dbReference type="WBParaSite" id="nRc.2.0.1.t37336-RA"/>
    </source>
</evidence>
<evidence type="ECO:0000313" key="1">
    <source>
        <dbReference type="Proteomes" id="UP000887565"/>
    </source>
</evidence>
<keyword evidence="1" id="KW-1185">Reference proteome</keyword>
<protein>
    <submittedName>
        <fullName evidence="2">Uncharacterized protein</fullName>
    </submittedName>
</protein>
<reference evidence="2" key="1">
    <citation type="submission" date="2022-11" db="UniProtKB">
        <authorList>
            <consortium name="WormBaseParasite"/>
        </authorList>
    </citation>
    <scope>IDENTIFICATION</scope>
</reference>
<dbReference type="Proteomes" id="UP000887565">
    <property type="component" value="Unplaced"/>
</dbReference>
<dbReference type="WBParaSite" id="nRc.2.0.1.t37336-RA">
    <property type="protein sequence ID" value="nRc.2.0.1.t37336-RA"/>
    <property type="gene ID" value="nRc.2.0.1.g37336"/>
</dbReference>
<proteinExistence type="predicted"/>